<dbReference type="Proteomes" id="UP000248333">
    <property type="component" value="Unassembled WGS sequence"/>
</dbReference>
<dbReference type="EMBL" id="PYBV01000016">
    <property type="protein sequence ID" value="PYC70448.1"/>
    <property type="molecule type" value="Genomic_DNA"/>
</dbReference>
<feature type="region of interest" description="Disordered" evidence="1">
    <location>
        <begin position="208"/>
        <end position="232"/>
    </location>
</feature>
<evidence type="ECO:0000313" key="3">
    <source>
        <dbReference type="EMBL" id="PYC70448.1"/>
    </source>
</evidence>
<evidence type="ECO:0000256" key="2">
    <source>
        <dbReference type="SAM" id="Phobius"/>
    </source>
</evidence>
<evidence type="ECO:0000313" key="4">
    <source>
        <dbReference type="Proteomes" id="UP000248333"/>
    </source>
</evidence>
<dbReference type="AlphaFoldDB" id="A0A318P2S6"/>
<name>A0A318P2S6_9ACTN</name>
<dbReference type="Pfam" id="PF19700">
    <property type="entry name" value="DUF6198"/>
    <property type="match status" value="1"/>
</dbReference>
<feature type="transmembrane region" description="Helical" evidence="2">
    <location>
        <begin position="111"/>
        <end position="135"/>
    </location>
</feature>
<sequence length="232" mass="23768">MALIGNLRHRPVRRLTQLYLGLTLYGVSMALMVRSDLGLDPWDVFHQGLSELTTLSFGTVTIAVGALVLLLWIPLRQRPGLGTVSNVVVIGLVVDATLALLPAGGPLGVRIALLVIGIVANGAATGLYLGAQLGPGPRDGLMTGYVARRPGRSVRLVRTVIEVTVLALGWLLGGTVGVGTVAYALAIGPLAQLFIPLFAVPDGATPASATAGPGTAHRPLPPAEPVPPAPAG</sequence>
<dbReference type="RefSeq" id="WP_110564055.1">
    <property type="nucleotide sequence ID" value="NZ_PYBV01000016.1"/>
</dbReference>
<proteinExistence type="predicted"/>
<organism evidence="3 4">
    <name type="scientific">Micromonospora arborensis</name>
    <dbReference type="NCBI Taxonomy" id="2116518"/>
    <lineage>
        <taxon>Bacteria</taxon>
        <taxon>Bacillati</taxon>
        <taxon>Actinomycetota</taxon>
        <taxon>Actinomycetes</taxon>
        <taxon>Micromonosporales</taxon>
        <taxon>Micromonosporaceae</taxon>
        <taxon>Micromonospora</taxon>
    </lineage>
</organism>
<feature type="transmembrane region" description="Helical" evidence="2">
    <location>
        <begin position="18"/>
        <end position="35"/>
    </location>
</feature>
<feature type="transmembrane region" description="Helical" evidence="2">
    <location>
        <begin position="87"/>
        <end position="105"/>
    </location>
</feature>
<dbReference type="PANTHER" id="PTHR40078">
    <property type="entry name" value="INTEGRAL MEMBRANE PROTEIN-RELATED"/>
    <property type="match status" value="1"/>
</dbReference>
<keyword evidence="2" id="KW-1133">Transmembrane helix</keyword>
<accession>A0A318P2S6</accession>
<dbReference type="InterPro" id="IPR038750">
    <property type="entry name" value="YczE/YyaS-like"/>
</dbReference>
<reference evidence="3 4" key="1">
    <citation type="submission" date="2018-03" db="EMBL/GenBank/DDBJ databases">
        <title>Bioinformatic expansion and discovery of thiopeptide antibiotics.</title>
        <authorList>
            <person name="Schwalen C.J."/>
            <person name="Hudson G.A."/>
            <person name="Mitchell D.A."/>
        </authorList>
    </citation>
    <scope>NUCLEOTIDE SEQUENCE [LARGE SCALE GENOMIC DNA]</scope>
    <source>
        <strain evidence="3 4">NRRL 8041</strain>
    </source>
</reference>
<keyword evidence="2" id="KW-0812">Transmembrane</keyword>
<protein>
    <recommendedName>
        <fullName evidence="5">Membrane protein YczE</fullName>
    </recommendedName>
</protein>
<comment type="caution">
    <text evidence="3">The sequence shown here is derived from an EMBL/GenBank/DDBJ whole genome shotgun (WGS) entry which is preliminary data.</text>
</comment>
<evidence type="ECO:0000256" key="1">
    <source>
        <dbReference type="SAM" id="MobiDB-lite"/>
    </source>
</evidence>
<dbReference type="PANTHER" id="PTHR40078:SF1">
    <property type="entry name" value="INTEGRAL MEMBRANE PROTEIN"/>
    <property type="match status" value="1"/>
</dbReference>
<feature type="compositionally biased region" description="Pro residues" evidence="1">
    <location>
        <begin position="219"/>
        <end position="232"/>
    </location>
</feature>
<evidence type="ECO:0008006" key="5">
    <source>
        <dbReference type="Google" id="ProtNLM"/>
    </source>
</evidence>
<keyword evidence="2" id="KW-0472">Membrane</keyword>
<feature type="transmembrane region" description="Helical" evidence="2">
    <location>
        <begin position="55"/>
        <end position="75"/>
    </location>
</feature>
<dbReference type="OrthoDB" id="154912at2"/>
<gene>
    <name evidence="3" type="ORF">C7C45_13820</name>
</gene>
<keyword evidence="4" id="KW-1185">Reference proteome</keyword>